<dbReference type="EMBL" id="CP002955">
    <property type="protein sequence ID" value="AEL26731.1"/>
    <property type="molecule type" value="Genomic_DNA"/>
</dbReference>
<dbReference type="CDD" id="cd16145">
    <property type="entry name" value="ARS_like"/>
    <property type="match status" value="1"/>
</dbReference>
<dbReference type="InterPro" id="IPR017850">
    <property type="entry name" value="Alkaline_phosphatase_core_sf"/>
</dbReference>
<keyword evidence="4" id="KW-1185">Reference proteome</keyword>
<dbReference type="InterPro" id="IPR052701">
    <property type="entry name" value="GAG_Ulvan_Degrading_Sulfatases"/>
</dbReference>
<dbReference type="RefSeq" id="WP_014021021.1">
    <property type="nucleotide sequence ID" value="NC_015914.1"/>
</dbReference>
<feature type="domain" description="Sulfatase N-terminal" evidence="2">
    <location>
        <begin position="33"/>
        <end position="349"/>
    </location>
</feature>
<proteinExistence type="predicted"/>
<accession>G0J547</accession>
<feature type="chain" id="PRO_5003400781" evidence="1">
    <location>
        <begin position="25"/>
        <end position="465"/>
    </location>
</feature>
<dbReference type="PANTHER" id="PTHR43751">
    <property type="entry name" value="SULFATASE"/>
    <property type="match status" value="1"/>
</dbReference>
<dbReference type="SUPFAM" id="SSF53649">
    <property type="entry name" value="Alkaline phosphatase-like"/>
    <property type="match status" value="1"/>
</dbReference>
<protein>
    <submittedName>
        <fullName evidence="3">Sulfatase</fullName>
    </submittedName>
</protein>
<evidence type="ECO:0000313" key="3">
    <source>
        <dbReference type="EMBL" id="AEL26731.1"/>
    </source>
</evidence>
<dbReference type="Gene3D" id="3.30.1120.10">
    <property type="match status" value="1"/>
</dbReference>
<reference evidence="4" key="1">
    <citation type="submission" date="2011-07" db="EMBL/GenBank/DDBJ databases">
        <title>The complete genome of Cyclobacterium marinum DSM 745.</title>
        <authorList>
            <person name="Lucas S."/>
            <person name="Han J."/>
            <person name="Lapidus A."/>
            <person name="Bruce D."/>
            <person name="Goodwin L."/>
            <person name="Pitluck S."/>
            <person name="Peters L."/>
            <person name="Kyrpides N."/>
            <person name="Mavromatis K."/>
            <person name="Ivanova N."/>
            <person name="Ovchinnikova G."/>
            <person name="Chertkov O."/>
            <person name="Detter J.C."/>
            <person name="Tapia R."/>
            <person name="Han C."/>
            <person name="Land M."/>
            <person name="Hauser L."/>
            <person name="Markowitz V."/>
            <person name="Cheng J.-F."/>
            <person name="Hugenholtz P."/>
            <person name="Woyke T."/>
            <person name="Wu D."/>
            <person name="Tindall B."/>
            <person name="Schuetze A."/>
            <person name="Brambilla E."/>
            <person name="Klenk H.-P."/>
            <person name="Eisen J.A."/>
        </authorList>
    </citation>
    <scope>NUCLEOTIDE SEQUENCE [LARGE SCALE GENOMIC DNA]</scope>
    <source>
        <strain evidence="4">ATCC 25205 / DSM 745 / LMG 13164 / NCIMB 1802</strain>
    </source>
</reference>
<dbReference type="STRING" id="880070.Cycma_3003"/>
<gene>
    <name evidence="3" type="ordered locus">Cycma_3003</name>
</gene>
<keyword evidence="1" id="KW-0732">Signal</keyword>
<evidence type="ECO:0000313" key="4">
    <source>
        <dbReference type="Proteomes" id="UP000001635"/>
    </source>
</evidence>
<dbReference type="AlphaFoldDB" id="G0J547"/>
<dbReference type="InterPro" id="IPR000917">
    <property type="entry name" value="Sulfatase_N"/>
</dbReference>
<dbReference type="eggNOG" id="COG3119">
    <property type="taxonomic scope" value="Bacteria"/>
</dbReference>
<dbReference type="HOGENOM" id="CLU_006332_10_4_10"/>
<dbReference type="PANTHER" id="PTHR43751:SF3">
    <property type="entry name" value="SULFATASE N-TERMINAL DOMAIN-CONTAINING PROTEIN"/>
    <property type="match status" value="1"/>
</dbReference>
<dbReference type="Proteomes" id="UP000001635">
    <property type="component" value="Chromosome"/>
</dbReference>
<sequence>MHLLKNTLLLILLILSMAFQSIYAQQINNGDRPNIVFIMADDLGYGDLGVYGQELIQTPNIDALAKEGMVFSQAYAGGPVCTSSRYVLMTGLHNGHTVARDNVPHYPTYLQEEDITLAMVLKEAGYRTGGVGKWSLGDANTEGRATNKGFDTWTGYLNQDHAHYYYPSYLDHDDRKIQLTDNPILRNNYSHDILTNATLNFIRMHRKVPFFFYAAYTSPHFSAAEEDEHGLTVPSTYPYTEKDWPEAAKKYAAMIYRLDKDVGKIVKLLNELGIRENTLIIFTSDNGGHSNVWDKFRTNGKLKGHKRDLYEGGIRVPFIASWPGIIPASRKSDALIGFQDMLPTFAEIAKAPVNIKIDGISVVEALKGNNLTENNRVFYWDFGHARERYDQAVRMGKWKGIRRGQGQPIEVYNLADDFSEQHNLADENPELVKKMDNLMESMVIPSPRYSVGEIYSGGPIWKKDW</sequence>
<dbReference type="Pfam" id="PF00884">
    <property type="entry name" value="Sulfatase"/>
    <property type="match status" value="1"/>
</dbReference>
<evidence type="ECO:0000256" key="1">
    <source>
        <dbReference type="SAM" id="SignalP"/>
    </source>
</evidence>
<name>G0J547_CYCMS</name>
<dbReference type="KEGG" id="cmr:Cycma_3003"/>
<evidence type="ECO:0000259" key="2">
    <source>
        <dbReference type="Pfam" id="PF00884"/>
    </source>
</evidence>
<feature type="signal peptide" evidence="1">
    <location>
        <begin position="1"/>
        <end position="24"/>
    </location>
</feature>
<organism evidence="3 4">
    <name type="scientific">Cyclobacterium marinum (strain ATCC 25205 / DSM 745 / LMG 13164 / NCIMB 1802)</name>
    <name type="common">Flectobacillus marinus</name>
    <dbReference type="NCBI Taxonomy" id="880070"/>
    <lineage>
        <taxon>Bacteria</taxon>
        <taxon>Pseudomonadati</taxon>
        <taxon>Bacteroidota</taxon>
        <taxon>Cytophagia</taxon>
        <taxon>Cytophagales</taxon>
        <taxon>Cyclobacteriaceae</taxon>
        <taxon>Cyclobacterium</taxon>
    </lineage>
</organism>
<dbReference type="Gene3D" id="3.40.720.10">
    <property type="entry name" value="Alkaline Phosphatase, subunit A"/>
    <property type="match status" value="1"/>
</dbReference>